<sequence length="121" mass="14316">MKINKRYLAIFLILLIIEVFIALFVHDNFIRPYIGDVLVVIVIYTFIRGIIGRKIKNLPIYIFLFGVLVEVLQYFRIVEILHLQNSRFFTILIGTSFDVKDIICYFVGTLILIFWEVINKE</sequence>
<dbReference type="eggNOG" id="ENOG503314C">
    <property type="taxonomic scope" value="Bacteria"/>
</dbReference>
<dbReference type="HOGENOM" id="CLU_133181_1_0_9"/>
<gene>
    <name evidence="2" type="ordered locus">CPF_0039</name>
</gene>
<keyword evidence="1" id="KW-1133">Transmembrane helix</keyword>
<dbReference type="Proteomes" id="UP000001823">
    <property type="component" value="Chromosome"/>
</dbReference>
<accession>A0A0H2YQS2</accession>
<proteinExistence type="predicted"/>
<evidence type="ECO:0000256" key="1">
    <source>
        <dbReference type="SAM" id="Phobius"/>
    </source>
</evidence>
<dbReference type="Pfam" id="PF10990">
    <property type="entry name" value="DUF2809"/>
    <property type="match status" value="1"/>
</dbReference>
<evidence type="ECO:0008006" key="4">
    <source>
        <dbReference type="Google" id="ProtNLM"/>
    </source>
</evidence>
<dbReference type="InterPro" id="IPR021257">
    <property type="entry name" value="DUF2809"/>
</dbReference>
<feature type="transmembrane region" description="Helical" evidence="1">
    <location>
        <begin position="88"/>
        <end position="115"/>
    </location>
</feature>
<feature type="transmembrane region" description="Helical" evidence="1">
    <location>
        <begin position="58"/>
        <end position="76"/>
    </location>
</feature>
<dbReference type="KEGG" id="cpf:CPF_0039"/>
<keyword evidence="1" id="KW-0812">Transmembrane</keyword>
<evidence type="ECO:0000313" key="2">
    <source>
        <dbReference type="EMBL" id="ABG83258.1"/>
    </source>
</evidence>
<reference evidence="2 3" key="1">
    <citation type="journal article" date="2006" name="Genome Res.">
        <title>Skewed genomic variability in strains of the toxigenic bacterial pathogen, Clostridium perfringens.</title>
        <authorList>
            <person name="Myers G.S."/>
            <person name="Rasko D.A."/>
            <person name="Cheung J.K."/>
            <person name="Ravel J."/>
            <person name="Seshadri R."/>
            <person name="Deboy R.T."/>
            <person name="Ren Q."/>
            <person name="Varga J."/>
            <person name="Awad M.M."/>
            <person name="Brinkac L.M."/>
            <person name="Daugherty S.C."/>
            <person name="Haft D.H."/>
            <person name="Dodson R.J."/>
            <person name="Madupu R."/>
            <person name="Nelson W.C."/>
            <person name="Rosovitz M.J."/>
            <person name="Sullivan S.A."/>
            <person name="Khouri H."/>
            <person name="Dimitrov G.I."/>
            <person name="Watkins K.L."/>
            <person name="Mulligan S."/>
            <person name="Benton J."/>
            <person name="Radune D."/>
            <person name="Fisher D.J."/>
            <person name="Atkins H.S."/>
            <person name="Hiscox T."/>
            <person name="Jost B.H."/>
            <person name="Billington S.J."/>
            <person name="Songer J.G."/>
            <person name="McClane B.A."/>
            <person name="Titball R.W."/>
            <person name="Rood J.I."/>
            <person name="Melville S.B."/>
            <person name="Paulsen I.T."/>
        </authorList>
    </citation>
    <scope>NUCLEOTIDE SEQUENCE [LARGE SCALE GENOMIC DNA]</scope>
    <source>
        <strain evidence="3">ATCC 13124 / DSM 756 / JCM 1290 / NCIMB 6125 / NCTC 8237 / S 107 / Type A</strain>
    </source>
</reference>
<dbReference type="EMBL" id="CP000246">
    <property type="protein sequence ID" value="ABG83258.1"/>
    <property type="molecule type" value="Genomic_DNA"/>
</dbReference>
<dbReference type="RefSeq" id="WP_003450965.1">
    <property type="nucleotide sequence ID" value="NC_008261.1"/>
</dbReference>
<dbReference type="STRING" id="195103.CPF_0039"/>
<organism evidence="2 3">
    <name type="scientific">Clostridium perfringens (strain ATCC 13124 / DSM 756 / JCM 1290 / NCIMB 6125 / NCTC 8237 / Type A)</name>
    <dbReference type="NCBI Taxonomy" id="195103"/>
    <lineage>
        <taxon>Bacteria</taxon>
        <taxon>Bacillati</taxon>
        <taxon>Bacillota</taxon>
        <taxon>Clostridia</taxon>
        <taxon>Eubacteriales</taxon>
        <taxon>Clostridiaceae</taxon>
        <taxon>Clostridium</taxon>
    </lineage>
</organism>
<protein>
    <recommendedName>
        <fullName evidence="4">DUF2809 domain-containing protein</fullName>
    </recommendedName>
</protein>
<name>A0A0H2YQS2_CLOP1</name>
<feature type="transmembrane region" description="Helical" evidence="1">
    <location>
        <begin position="7"/>
        <end position="26"/>
    </location>
</feature>
<dbReference type="PaxDb" id="195103-CPF_0039"/>
<keyword evidence="3" id="KW-1185">Reference proteome</keyword>
<feature type="transmembrane region" description="Helical" evidence="1">
    <location>
        <begin position="32"/>
        <end position="51"/>
    </location>
</feature>
<evidence type="ECO:0000313" key="3">
    <source>
        <dbReference type="Proteomes" id="UP000001823"/>
    </source>
</evidence>
<keyword evidence="1" id="KW-0472">Membrane</keyword>
<dbReference type="AlphaFoldDB" id="A0A0H2YQS2"/>